<evidence type="ECO:0000313" key="1">
    <source>
        <dbReference type="EMBL" id="VAX17379.1"/>
    </source>
</evidence>
<dbReference type="SUPFAM" id="SSF141000">
    <property type="entry name" value="Glu-tRNAGln amidotransferase C subunit"/>
    <property type="match status" value="1"/>
</dbReference>
<sequence length="97" mass="11114">MSLTKDQVRQVAMLARLKVTDDEVEAFTGQLSTILDYINQLSELETDNVAPTSHSFSAKNVFREDIAKTRFEENAWRKNAPSEDHGHLRVPRVIEEQ</sequence>
<dbReference type="Pfam" id="PF02686">
    <property type="entry name" value="GatC"/>
    <property type="match status" value="1"/>
</dbReference>
<dbReference type="PANTHER" id="PTHR15004:SF0">
    <property type="entry name" value="GLUTAMYL-TRNA(GLN) AMIDOTRANSFERASE SUBUNIT C, MITOCHONDRIAL"/>
    <property type="match status" value="1"/>
</dbReference>
<dbReference type="GO" id="GO:0070681">
    <property type="term" value="P:glutaminyl-tRNAGln biosynthesis via transamidation"/>
    <property type="evidence" value="ECO:0007669"/>
    <property type="project" value="TreeGrafter"/>
</dbReference>
<keyword evidence="1" id="KW-0808">Transferase</keyword>
<dbReference type="InterPro" id="IPR036113">
    <property type="entry name" value="Asp/Glu-ADT_sf_sub_c"/>
</dbReference>
<dbReference type="HAMAP" id="MF_00122">
    <property type="entry name" value="GatC"/>
    <property type="match status" value="1"/>
</dbReference>
<dbReference type="GO" id="GO:0050567">
    <property type="term" value="F:glutaminyl-tRNA synthase (glutamine-hydrolyzing) activity"/>
    <property type="evidence" value="ECO:0007669"/>
    <property type="project" value="UniProtKB-EC"/>
</dbReference>
<dbReference type="GO" id="GO:0050566">
    <property type="term" value="F:asparaginyl-tRNA synthase (glutamine-hydrolyzing) activity"/>
    <property type="evidence" value="ECO:0007669"/>
    <property type="project" value="UniProtKB-EC"/>
</dbReference>
<dbReference type="EC" id="6.3.5.6" evidence="1"/>
<dbReference type="EMBL" id="UOGE01000021">
    <property type="protein sequence ID" value="VAX17379.1"/>
    <property type="molecule type" value="Genomic_DNA"/>
</dbReference>
<dbReference type="AlphaFoldDB" id="A0A3B1BH04"/>
<proteinExistence type="inferred from homology"/>
<dbReference type="PANTHER" id="PTHR15004">
    <property type="entry name" value="GLUTAMYL-TRNA(GLN) AMIDOTRANSFERASE SUBUNIT C, MITOCHONDRIAL"/>
    <property type="match status" value="1"/>
</dbReference>
<keyword evidence="1" id="KW-0436">Ligase</keyword>
<dbReference type="GO" id="GO:0006450">
    <property type="term" value="P:regulation of translational fidelity"/>
    <property type="evidence" value="ECO:0007669"/>
    <property type="project" value="InterPro"/>
</dbReference>
<protein>
    <submittedName>
        <fullName evidence="1">Aspartyl-tRNA(Asn) amidotransferase subunit C @ Glutamyl-tRNA(Gln) amidotransferase subunit C</fullName>
        <ecNumber evidence="1">6.3.5.6</ecNumber>
        <ecNumber evidence="1">6.3.5.7</ecNumber>
    </submittedName>
</protein>
<dbReference type="EC" id="6.3.5.7" evidence="1"/>
<dbReference type="Gene3D" id="1.10.20.60">
    <property type="entry name" value="Glu-tRNAGln amidotransferase C subunit, N-terminal domain"/>
    <property type="match status" value="1"/>
</dbReference>
<name>A0A3B1BH04_9ZZZZ</name>
<dbReference type="GO" id="GO:0016740">
    <property type="term" value="F:transferase activity"/>
    <property type="evidence" value="ECO:0007669"/>
    <property type="project" value="UniProtKB-KW"/>
</dbReference>
<organism evidence="1">
    <name type="scientific">hydrothermal vent metagenome</name>
    <dbReference type="NCBI Taxonomy" id="652676"/>
    <lineage>
        <taxon>unclassified sequences</taxon>
        <taxon>metagenomes</taxon>
        <taxon>ecological metagenomes</taxon>
    </lineage>
</organism>
<accession>A0A3B1BH04</accession>
<dbReference type="NCBIfam" id="TIGR00135">
    <property type="entry name" value="gatC"/>
    <property type="match status" value="1"/>
</dbReference>
<gene>
    <name evidence="1" type="ORF">MNBD_NITROSPINAE02-1545</name>
</gene>
<dbReference type="InterPro" id="IPR003837">
    <property type="entry name" value="GatC"/>
</dbReference>
<reference evidence="1" key="1">
    <citation type="submission" date="2018-06" db="EMBL/GenBank/DDBJ databases">
        <authorList>
            <person name="Zhirakovskaya E."/>
        </authorList>
    </citation>
    <scope>NUCLEOTIDE SEQUENCE</scope>
</reference>